<protein>
    <recommendedName>
        <fullName evidence="9">Leucine-rich repeat-containing N-terminal plant-type domain-containing protein</fullName>
    </recommendedName>
</protein>
<dbReference type="EMBL" id="KI392977">
    <property type="protein sequence ID" value="ERN10106.1"/>
    <property type="molecule type" value="Genomic_DNA"/>
</dbReference>
<dbReference type="Gramene" id="ERN10106">
    <property type="protein sequence ID" value="ERN10106"/>
    <property type="gene ID" value="AMTR_s00434p00013550"/>
</dbReference>
<gene>
    <name evidence="7" type="ORF">AMTR_s00434p00013550</name>
</gene>
<dbReference type="Proteomes" id="UP000017836">
    <property type="component" value="Unassembled WGS sequence"/>
</dbReference>
<evidence type="ECO:0000313" key="7">
    <source>
        <dbReference type="EMBL" id="ERN10106.1"/>
    </source>
</evidence>
<sequence>MGALCSRKKSLAPCTFHMLSLISIFFWVGCSCLERERAALLAFKASFLNQSSAYERLKSRDWCRWWGVRCGNEGQVVGLELVYLGVANKELNINLTSLLRLEGLQFLNLAGYKLGGSFTIKAAESLTLGTLFLLN</sequence>
<dbReference type="InterPro" id="IPR032675">
    <property type="entry name" value="LRR_dom_sf"/>
</dbReference>
<evidence type="ECO:0000256" key="2">
    <source>
        <dbReference type="ARBA" id="ARBA00022692"/>
    </source>
</evidence>
<evidence type="ECO:0000256" key="4">
    <source>
        <dbReference type="ARBA" id="ARBA00022989"/>
    </source>
</evidence>
<evidence type="ECO:0000256" key="3">
    <source>
        <dbReference type="ARBA" id="ARBA00022729"/>
    </source>
</evidence>
<evidence type="ECO:0000256" key="5">
    <source>
        <dbReference type="ARBA" id="ARBA00023136"/>
    </source>
</evidence>
<keyword evidence="4" id="KW-1133">Transmembrane helix</keyword>
<keyword evidence="8" id="KW-1185">Reference proteome</keyword>
<dbReference type="AlphaFoldDB" id="W1PQW7"/>
<organism evidence="7 8">
    <name type="scientific">Amborella trichopoda</name>
    <dbReference type="NCBI Taxonomy" id="13333"/>
    <lineage>
        <taxon>Eukaryota</taxon>
        <taxon>Viridiplantae</taxon>
        <taxon>Streptophyta</taxon>
        <taxon>Embryophyta</taxon>
        <taxon>Tracheophyta</taxon>
        <taxon>Spermatophyta</taxon>
        <taxon>Magnoliopsida</taxon>
        <taxon>Amborellales</taxon>
        <taxon>Amborellaceae</taxon>
        <taxon>Amborella</taxon>
    </lineage>
</organism>
<dbReference type="PANTHER" id="PTHR48063:SF112">
    <property type="entry name" value="RECEPTOR LIKE PROTEIN 30-LIKE"/>
    <property type="match status" value="1"/>
</dbReference>
<name>W1PQW7_AMBTC</name>
<reference evidence="8" key="1">
    <citation type="journal article" date="2013" name="Science">
        <title>The Amborella genome and the evolution of flowering plants.</title>
        <authorList>
            <consortium name="Amborella Genome Project"/>
        </authorList>
    </citation>
    <scope>NUCLEOTIDE SEQUENCE [LARGE SCALE GENOMIC DNA]</scope>
</reference>
<dbReference type="HOGENOM" id="CLU_1888592_0_0_1"/>
<dbReference type="KEGG" id="atr:18438276"/>
<dbReference type="InterPro" id="IPR046956">
    <property type="entry name" value="RLP23-like"/>
</dbReference>
<evidence type="ECO:0000256" key="1">
    <source>
        <dbReference type="ARBA" id="ARBA00004479"/>
    </source>
</evidence>
<keyword evidence="3" id="KW-0732">Signal</keyword>
<dbReference type="PANTHER" id="PTHR48063">
    <property type="entry name" value="LRR RECEPTOR-LIKE KINASE"/>
    <property type="match status" value="1"/>
</dbReference>
<keyword evidence="6" id="KW-0325">Glycoprotein</keyword>
<keyword evidence="5" id="KW-0472">Membrane</keyword>
<proteinExistence type="predicted"/>
<comment type="subcellular location">
    <subcellularLocation>
        <location evidence="1">Membrane</location>
        <topology evidence="1">Single-pass type I membrane protein</topology>
    </subcellularLocation>
</comment>
<keyword evidence="2" id="KW-0812">Transmembrane</keyword>
<dbReference type="PROSITE" id="PS51257">
    <property type="entry name" value="PROKAR_LIPOPROTEIN"/>
    <property type="match status" value="1"/>
</dbReference>
<evidence type="ECO:0008006" key="9">
    <source>
        <dbReference type="Google" id="ProtNLM"/>
    </source>
</evidence>
<accession>W1PQW7</accession>
<evidence type="ECO:0000256" key="6">
    <source>
        <dbReference type="ARBA" id="ARBA00023180"/>
    </source>
</evidence>
<dbReference type="Gene3D" id="3.80.10.10">
    <property type="entry name" value="Ribonuclease Inhibitor"/>
    <property type="match status" value="1"/>
</dbReference>
<evidence type="ECO:0000313" key="8">
    <source>
        <dbReference type="Proteomes" id="UP000017836"/>
    </source>
</evidence>
<dbReference type="OrthoDB" id="1748632at2759"/>
<dbReference type="GO" id="GO:0016020">
    <property type="term" value="C:membrane"/>
    <property type="evidence" value="ECO:0007669"/>
    <property type="project" value="UniProtKB-SubCell"/>
</dbReference>